<dbReference type="EMBL" id="CP012333">
    <property type="protein sequence ID" value="AKV04564.1"/>
    <property type="molecule type" value="Genomic_DNA"/>
</dbReference>
<evidence type="ECO:0000313" key="2">
    <source>
        <dbReference type="Proteomes" id="UP000064967"/>
    </source>
</evidence>
<keyword evidence="2" id="KW-1185">Reference proteome</keyword>
<reference evidence="1 2" key="1">
    <citation type="submission" date="2015-08" db="EMBL/GenBank/DDBJ databases">
        <authorList>
            <person name="Babu N.S."/>
            <person name="Beckwith C.J."/>
            <person name="Beseler K.G."/>
            <person name="Brison A."/>
            <person name="Carone J.V."/>
            <person name="Caskin T.P."/>
            <person name="Diamond M."/>
            <person name="Durham M.E."/>
            <person name="Foxe J.M."/>
            <person name="Go M."/>
            <person name="Henderson B.A."/>
            <person name="Jones I.B."/>
            <person name="McGettigan J.A."/>
            <person name="Micheletti S.J."/>
            <person name="Nasrallah M.E."/>
            <person name="Ortiz D."/>
            <person name="Piller C.R."/>
            <person name="Privatt S.R."/>
            <person name="Schneider S.L."/>
            <person name="Sharp S."/>
            <person name="Smith T.C."/>
            <person name="Stanton J.D."/>
            <person name="Ullery H.E."/>
            <person name="Wilson R.J."/>
            <person name="Serrano M.G."/>
            <person name="Buck G."/>
            <person name="Lee V."/>
            <person name="Wang Y."/>
            <person name="Carvalho R."/>
            <person name="Voegtly L."/>
            <person name="Shi R."/>
            <person name="Duckworth R."/>
            <person name="Johnson A."/>
            <person name="Loviza R."/>
            <person name="Walstead R."/>
            <person name="Shah Z."/>
            <person name="Kiflezghi M."/>
            <person name="Wade K."/>
            <person name="Ball S.L."/>
            <person name="Bradley K.W."/>
            <person name="Asai D.J."/>
            <person name="Bowman C.A."/>
            <person name="Russell D.A."/>
            <person name="Pope W.H."/>
            <person name="Jacobs-Sera D."/>
            <person name="Hendrix R.W."/>
            <person name="Hatfull G.F."/>
        </authorList>
    </citation>
    <scope>NUCLEOTIDE SEQUENCE [LARGE SCALE GENOMIC DNA]</scope>
    <source>
        <strain evidence="1 2">DSM 27648</strain>
    </source>
</reference>
<dbReference type="STRING" id="1391654.AKJ09_11227"/>
<accession>A0A0K1QFM1</accession>
<dbReference type="KEGG" id="llu:AKJ09_11227"/>
<name>A0A0K1QFM1_9BACT</name>
<evidence type="ECO:0000313" key="1">
    <source>
        <dbReference type="EMBL" id="AKV04564.1"/>
    </source>
</evidence>
<gene>
    <name evidence="1" type="ORF">AKJ09_11227</name>
</gene>
<proteinExistence type="predicted"/>
<dbReference type="Proteomes" id="UP000064967">
    <property type="component" value="Chromosome"/>
</dbReference>
<sequence length="199" mass="21982">MSSVRATLVRACAQDPSRREELRTVDAKIQATQTDLEIAEVGASEARAAYKKAVADETHEKIAEHLAKADVPTLIASLMDCYVYRLVDLDRQIADAERGMQALCYLQGEELAKAKALAATLGEAIHVRKVDPADIRVTANVAIAYMRAAEKRDHQQCELLVTPVTTEFLWVNGFKQPNPLATSAQFEFANRALGSRERK</sequence>
<protein>
    <submittedName>
        <fullName evidence="1">Uncharacterized protein</fullName>
    </submittedName>
</protein>
<dbReference type="AlphaFoldDB" id="A0A0K1QFM1"/>
<organism evidence="1 2">
    <name type="scientific">Labilithrix luteola</name>
    <dbReference type="NCBI Taxonomy" id="1391654"/>
    <lineage>
        <taxon>Bacteria</taxon>
        <taxon>Pseudomonadati</taxon>
        <taxon>Myxococcota</taxon>
        <taxon>Polyangia</taxon>
        <taxon>Polyangiales</taxon>
        <taxon>Labilitrichaceae</taxon>
        <taxon>Labilithrix</taxon>
    </lineage>
</organism>